<evidence type="ECO:0000256" key="1">
    <source>
        <dbReference type="ARBA" id="ARBA00022679"/>
    </source>
</evidence>
<dbReference type="SMART" id="SM00450">
    <property type="entry name" value="RHOD"/>
    <property type="match status" value="2"/>
</dbReference>
<organism evidence="4 5">
    <name type="scientific">Orlajensenia flava</name>
    <dbReference type="NCBI Taxonomy" id="2565934"/>
    <lineage>
        <taxon>Bacteria</taxon>
        <taxon>Bacillati</taxon>
        <taxon>Actinomycetota</taxon>
        <taxon>Actinomycetes</taxon>
        <taxon>Micrococcales</taxon>
        <taxon>Microbacteriaceae</taxon>
        <taxon>Orlajensenia</taxon>
    </lineage>
</organism>
<reference evidence="4 5" key="1">
    <citation type="submission" date="2019-04" db="EMBL/GenBank/DDBJ databases">
        <authorList>
            <person name="Jiang L."/>
        </authorList>
    </citation>
    <scope>NUCLEOTIDE SEQUENCE [LARGE SCALE GENOMIC DNA]</scope>
    <source>
        <strain evidence="4 5">YIM 131861</strain>
    </source>
</reference>
<dbReference type="GO" id="GO:0004792">
    <property type="term" value="F:thiosulfate-cyanide sulfurtransferase activity"/>
    <property type="evidence" value="ECO:0007669"/>
    <property type="project" value="TreeGrafter"/>
</dbReference>
<protein>
    <submittedName>
        <fullName evidence="4">Sulfurtransferase</fullName>
    </submittedName>
</protein>
<keyword evidence="1 4" id="KW-0808">Transferase</keyword>
<dbReference type="PROSITE" id="PS50206">
    <property type="entry name" value="RHODANESE_3"/>
    <property type="match status" value="2"/>
</dbReference>
<dbReference type="SUPFAM" id="SSF52821">
    <property type="entry name" value="Rhodanese/Cell cycle control phosphatase"/>
    <property type="match status" value="2"/>
</dbReference>
<dbReference type="PANTHER" id="PTHR11364:SF27">
    <property type="entry name" value="SULFURTRANSFERASE"/>
    <property type="match status" value="1"/>
</dbReference>
<feature type="domain" description="Rhodanese" evidence="3">
    <location>
        <begin position="189"/>
        <end position="289"/>
    </location>
</feature>
<dbReference type="AlphaFoldDB" id="A0A4S4FZR0"/>
<dbReference type="PANTHER" id="PTHR11364">
    <property type="entry name" value="THIOSULFATE SULFERTANSFERASE"/>
    <property type="match status" value="1"/>
</dbReference>
<evidence type="ECO:0000256" key="2">
    <source>
        <dbReference type="ARBA" id="ARBA00022737"/>
    </source>
</evidence>
<gene>
    <name evidence="4" type="ORF">E6C70_00955</name>
</gene>
<evidence type="ECO:0000313" key="5">
    <source>
        <dbReference type="Proteomes" id="UP000307380"/>
    </source>
</evidence>
<comment type="caution">
    <text evidence="4">The sequence shown here is derived from an EMBL/GenBank/DDBJ whole genome shotgun (WGS) entry which is preliminary data.</text>
</comment>
<dbReference type="Pfam" id="PF00581">
    <property type="entry name" value="Rhodanese"/>
    <property type="match status" value="2"/>
</dbReference>
<evidence type="ECO:0000313" key="4">
    <source>
        <dbReference type="EMBL" id="THG36144.1"/>
    </source>
</evidence>
<dbReference type="Proteomes" id="UP000307380">
    <property type="component" value="Unassembled WGS sequence"/>
</dbReference>
<keyword evidence="5" id="KW-1185">Reference proteome</keyword>
<dbReference type="RefSeq" id="WP_136421378.1">
    <property type="nucleotide sequence ID" value="NZ_SSSN01000002.1"/>
</dbReference>
<dbReference type="InterPro" id="IPR001763">
    <property type="entry name" value="Rhodanese-like_dom"/>
</dbReference>
<proteinExistence type="predicted"/>
<dbReference type="InterPro" id="IPR045078">
    <property type="entry name" value="TST/MPST-like"/>
</dbReference>
<sequence length="294" mass="30859">MTSLLPTPLVSTQWLADHLGSDDLVVLDATALLITAPFGGSTWLSGYDPYLIDGHIPRAVFADLLEEFSDQDGRFPFTLPDSDRVRDAAGAVGISADSRVVVYDTVNGRFAARLWWLLRSFDLASVAVLDGGFTAWKAAGLPVETGHVAASAVRTAFEPARLPGFWADKADVEAVLDGRDPATLVCSLPAADYRGEIVPSGRRAGHIPGSLNVPAALLVDRDSNLLRSGDALAARTAEIPTDGPVILYCAAGILASLGALALTAQGASDVRVYDGSRTEWSADPDAVLVTTTAS</sequence>
<name>A0A4S4FZR0_9MICO</name>
<keyword evidence="2" id="KW-0677">Repeat</keyword>
<feature type="domain" description="Rhodanese" evidence="3">
    <location>
        <begin position="54"/>
        <end position="145"/>
    </location>
</feature>
<dbReference type="InterPro" id="IPR036873">
    <property type="entry name" value="Rhodanese-like_dom_sf"/>
</dbReference>
<dbReference type="Gene3D" id="3.40.250.10">
    <property type="entry name" value="Rhodanese-like domain"/>
    <property type="match status" value="2"/>
</dbReference>
<accession>A0A4S4FZR0</accession>
<dbReference type="EMBL" id="SSSN01000002">
    <property type="protein sequence ID" value="THG36144.1"/>
    <property type="molecule type" value="Genomic_DNA"/>
</dbReference>
<dbReference type="CDD" id="cd01448">
    <property type="entry name" value="TST_Repeat_1"/>
    <property type="match status" value="1"/>
</dbReference>
<dbReference type="OrthoDB" id="9770030at2"/>
<evidence type="ECO:0000259" key="3">
    <source>
        <dbReference type="PROSITE" id="PS50206"/>
    </source>
</evidence>